<dbReference type="VEuPathDB" id="FungiDB:LEMA_P057370.1"/>
<dbReference type="AlphaFoldDB" id="E4ZHD3"/>
<keyword evidence="3" id="KW-1185">Reference proteome</keyword>
<dbReference type="InParanoid" id="E4ZHD3"/>
<sequence length="151" mass="16295">MKVRESSKCLNPASPQAPDAMDTGMALPATCQVQNLSDSEHRQRFAAPVTSPTKRFRNVHSGGSKIDGKRRKVVDNGDGTVALFLSYGNNLCGTDPAEQTPFAEQSNLSMSTYMGSVDKLSMPMYSPRRELPAGGRPVVGLRLSQVIEPTP</sequence>
<evidence type="ECO:0000256" key="1">
    <source>
        <dbReference type="SAM" id="MobiDB-lite"/>
    </source>
</evidence>
<name>E4ZHD3_LEPMJ</name>
<dbReference type="Proteomes" id="UP000002668">
    <property type="component" value="Genome"/>
</dbReference>
<dbReference type="HOGENOM" id="CLU_1731797_0_0_1"/>
<accession>E4ZHD3</accession>
<feature type="region of interest" description="Disordered" evidence="1">
    <location>
        <begin position="1"/>
        <end position="23"/>
    </location>
</feature>
<reference evidence="3" key="1">
    <citation type="journal article" date="2011" name="Nat. Commun.">
        <title>Effector diversification within compartments of the Leptosphaeria maculans genome affected by Repeat-Induced Point mutations.</title>
        <authorList>
            <person name="Rouxel T."/>
            <person name="Grandaubert J."/>
            <person name="Hane J.K."/>
            <person name="Hoede C."/>
            <person name="van de Wouw A.P."/>
            <person name="Couloux A."/>
            <person name="Dominguez V."/>
            <person name="Anthouard V."/>
            <person name="Bally P."/>
            <person name="Bourras S."/>
            <person name="Cozijnsen A.J."/>
            <person name="Ciuffetti L.M."/>
            <person name="Degrave A."/>
            <person name="Dilmaghani A."/>
            <person name="Duret L."/>
            <person name="Fudal I."/>
            <person name="Goodwin S.B."/>
            <person name="Gout L."/>
            <person name="Glaser N."/>
            <person name="Linglin J."/>
            <person name="Kema G.H.J."/>
            <person name="Lapalu N."/>
            <person name="Lawrence C.B."/>
            <person name="May K."/>
            <person name="Meyer M."/>
            <person name="Ollivier B."/>
            <person name="Poulain J."/>
            <person name="Schoch C.L."/>
            <person name="Simon A."/>
            <person name="Spatafora J.W."/>
            <person name="Stachowiak A."/>
            <person name="Turgeon B.G."/>
            <person name="Tyler B.M."/>
            <person name="Vincent D."/>
            <person name="Weissenbach J."/>
            <person name="Amselem J."/>
            <person name="Quesneville H."/>
            <person name="Oliver R.P."/>
            <person name="Wincker P."/>
            <person name="Balesdent M.-H."/>
            <person name="Howlett B.J."/>
        </authorList>
    </citation>
    <scope>NUCLEOTIDE SEQUENCE [LARGE SCALE GENOMIC DNA]</scope>
    <source>
        <strain evidence="3">JN3 / isolate v23.1.3 / race Av1-4-5-6-7-8</strain>
    </source>
</reference>
<organism evidence="3">
    <name type="scientific">Leptosphaeria maculans (strain JN3 / isolate v23.1.3 / race Av1-4-5-6-7-8)</name>
    <name type="common">Blackleg fungus</name>
    <name type="synonym">Phoma lingam</name>
    <dbReference type="NCBI Taxonomy" id="985895"/>
    <lineage>
        <taxon>Eukaryota</taxon>
        <taxon>Fungi</taxon>
        <taxon>Dikarya</taxon>
        <taxon>Ascomycota</taxon>
        <taxon>Pezizomycotina</taxon>
        <taxon>Dothideomycetes</taxon>
        <taxon>Pleosporomycetidae</taxon>
        <taxon>Pleosporales</taxon>
        <taxon>Pleosporineae</taxon>
        <taxon>Leptosphaeriaceae</taxon>
        <taxon>Plenodomus</taxon>
        <taxon>Plenodomus lingam/Leptosphaeria maculans species complex</taxon>
    </lineage>
</organism>
<protein>
    <submittedName>
        <fullName evidence="2">Predicted protein</fullName>
    </submittedName>
</protein>
<proteinExistence type="predicted"/>
<dbReference type="EMBL" id="FP929065">
    <property type="protein sequence ID" value="CBX90703.1"/>
    <property type="molecule type" value="Genomic_DNA"/>
</dbReference>
<evidence type="ECO:0000313" key="3">
    <source>
        <dbReference type="Proteomes" id="UP000002668"/>
    </source>
</evidence>
<evidence type="ECO:0000313" key="2">
    <source>
        <dbReference type="EMBL" id="CBX90703.1"/>
    </source>
</evidence>
<gene>
    <name evidence="2" type="ORF">LEMA_P057370.1</name>
</gene>